<dbReference type="RefSeq" id="WP_274190337.1">
    <property type="nucleotide sequence ID" value="NZ_BAABHN010000017.1"/>
</dbReference>
<dbReference type="EMBL" id="JBHSIM010000017">
    <property type="protein sequence ID" value="MFC4832418.1"/>
    <property type="molecule type" value="Genomic_DNA"/>
</dbReference>
<keyword evidence="2" id="KW-1185">Reference proteome</keyword>
<protein>
    <recommendedName>
        <fullName evidence="3">Urease accessory protein UreD</fullName>
    </recommendedName>
</protein>
<sequence>MERGDLTKGWLRGPGFMPLAPDVYVAAHVPVDQVTMTRVAMLRHPEGTIAGTTAALFHGAIDAVVDVGRGGAPTEVLVPASGVRSPAGLRVRCADLPEDEVVEWPDGPDGAVLRLTSPARTMVEVARALPTVEAVVVGDALARRCGVTAADVVALADRHTGERGMARVRAAAALVHPGSDTPRRTRVRLGVLRARLPPPLVDVVVTRVEGGADVGALDLAWPERSCGVLVDRHPDLAWACAEELLAHGWEVASIGGQGEQPVDEVVEDLATFLARVDRRRWRDLPDMRGRFPRRPSAPKVFD</sequence>
<gene>
    <name evidence="1" type="ORF">ACFPEL_08355</name>
</gene>
<name>A0ABV9RFA6_9PSEU</name>
<comment type="caution">
    <text evidence="1">The sequence shown here is derived from an EMBL/GenBank/DDBJ whole genome shotgun (WGS) entry which is preliminary data.</text>
</comment>
<organism evidence="1 2">
    <name type="scientific">Actinomycetospora chibensis</name>
    <dbReference type="NCBI Taxonomy" id="663606"/>
    <lineage>
        <taxon>Bacteria</taxon>
        <taxon>Bacillati</taxon>
        <taxon>Actinomycetota</taxon>
        <taxon>Actinomycetes</taxon>
        <taxon>Pseudonocardiales</taxon>
        <taxon>Pseudonocardiaceae</taxon>
        <taxon>Actinomycetospora</taxon>
    </lineage>
</organism>
<evidence type="ECO:0000313" key="1">
    <source>
        <dbReference type="EMBL" id="MFC4832418.1"/>
    </source>
</evidence>
<evidence type="ECO:0000313" key="2">
    <source>
        <dbReference type="Proteomes" id="UP001595909"/>
    </source>
</evidence>
<proteinExistence type="predicted"/>
<accession>A0ABV9RFA6</accession>
<reference evidence="2" key="1">
    <citation type="journal article" date="2019" name="Int. J. Syst. Evol. Microbiol.">
        <title>The Global Catalogue of Microorganisms (GCM) 10K type strain sequencing project: providing services to taxonomists for standard genome sequencing and annotation.</title>
        <authorList>
            <consortium name="The Broad Institute Genomics Platform"/>
            <consortium name="The Broad Institute Genome Sequencing Center for Infectious Disease"/>
            <person name="Wu L."/>
            <person name="Ma J."/>
        </authorList>
    </citation>
    <scope>NUCLEOTIDE SEQUENCE [LARGE SCALE GENOMIC DNA]</scope>
    <source>
        <strain evidence="2">CCUG 50347</strain>
    </source>
</reference>
<dbReference type="Proteomes" id="UP001595909">
    <property type="component" value="Unassembled WGS sequence"/>
</dbReference>
<evidence type="ECO:0008006" key="3">
    <source>
        <dbReference type="Google" id="ProtNLM"/>
    </source>
</evidence>